<sequence length="50" mass="5630">MLKDEPLAEAYIEAFQSMANDRKSGVADWTIVHGIINASEATRFGRLYRS</sequence>
<organism evidence="1 2">
    <name type="scientific">Rhodopirellula maiorica SM1</name>
    <dbReference type="NCBI Taxonomy" id="1265738"/>
    <lineage>
        <taxon>Bacteria</taxon>
        <taxon>Pseudomonadati</taxon>
        <taxon>Planctomycetota</taxon>
        <taxon>Planctomycetia</taxon>
        <taxon>Pirellulales</taxon>
        <taxon>Pirellulaceae</taxon>
        <taxon>Novipirellula</taxon>
    </lineage>
</organism>
<name>M5RSW1_9BACT</name>
<dbReference type="EMBL" id="ANOG01000103">
    <property type="protein sequence ID" value="EMI22428.1"/>
    <property type="molecule type" value="Genomic_DNA"/>
</dbReference>
<dbReference type="Proteomes" id="UP000011991">
    <property type="component" value="Unassembled WGS sequence"/>
</dbReference>
<dbReference type="AlphaFoldDB" id="M5RSW1"/>
<evidence type="ECO:0000313" key="2">
    <source>
        <dbReference type="Proteomes" id="UP000011991"/>
    </source>
</evidence>
<gene>
    <name evidence="1" type="ORF">RMSM_00655</name>
</gene>
<accession>M5RSW1</accession>
<dbReference type="RefSeq" id="WP_008691365.1">
    <property type="nucleotide sequence ID" value="NZ_ANOG01000103.1"/>
</dbReference>
<evidence type="ECO:0000313" key="1">
    <source>
        <dbReference type="EMBL" id="EMI22428.1"/>
    </source>
</evidence>
<keyword evidence="2" id="KW-1185">Reference proteome</keyword>
<proteinExistence type="predicted"/>
<dbReference type="PATRIC" id="fig|1265738.3.peg.655"/>
<reference evidence="1 2" key="1">
    <citation type="journal article" date="2013" name="Mar. Genomics">
        <title>Expression of sulfatases in Rhodopirellula baltica and the diversity of sulfatases in the genus Rhodopirellula.</title>
        <authorList>
            <person name="Wegner C.E."/>
            <person name="Richter-Heitmann T."/>
            <person name="Klindworth A."/>
            <person name="Klockow C."/>
            <person name="Richter M."/>
            <person name="Achstetter T."/>
            <person name="Glockner F.O."/>
            <person name="Harder J."/>
        </authorList>
    </citation>
    <scope>NUCLEOTIDE SEQUENCE [LARGE SCALE GENOMIC DNA]</scope>
    <source>
        <strain evidence="1 2">SM1</strain>
    </source>
</reference>
<comment type="caution">
    <text evidence="1">The sequence shown here is derived from an EMBL/GenBank/DDBJ whole genome shotgun (WGS) entry which is preliminary data.</text>
</comment>
<protein>
    <submittedName>
        <fullName evidence="1">Uncharacterized protein</fullName>
    </submittedName>
</protein>